<feature type="chain" id="PRO_5036208964" description="Pikachurin" evidence="5">
    <location>
        <begin position="18"/>
        <end position="971"/>
    </location>
</feature>
<evidence type="ECO:0000256" key="5">
    <source>
        <dbReference type="SAM" id="SignalP"/>
    </source>
</evidence>
<dbReference type="SUPFAM" id="SSF49899">
    <property type="entry name" value="Concanavalin A-like lectins/glucanases"/>
    <property type="match status" value="3"/>
</dbReference>
<dbReference type="InterPro" id="IPR050372">
    <property type="entry name" value="Neurexin-related_CASP"/>
</dbReference>
<feature type="region of interest" description="Disordered" evidence="4">
    <location>
        <begin position="272"/>
        <end position="301"/>
    </location>
</feature>
<dbReference type="Gene3D" id="2.60.120.200">
    <property type="match status" value="3"/>
</dbReference>
<dbReference type="InterPro" id="IPR001881">
    <property type="entry name" value="EGF-like_Ca-bd_dom"/>
</dbReference>
<feature type="domain" description="Laminin G" evidence="6">
    <location>
        <begin position="346"/>
        <end position="526"/>
    </location>
</feature>
<dbReference type="PROSITE" id="PS50025">
    <property type="entry name" value="LAM_G_DOMAIN"/>
    <property type="match status" value="3"/>
</dbReference>
<dbReference type="InterPro" id="IPR000742">
    <property type="entry name" value="EGF"/>
</dbReference>
<dbReference type="InterPro" id="IPR009030">
    <property type="entry name" value="Growth_fac_rcpt_cys_sf"/>
</dbReference>
<evidence type="ECO:0008006" key="10">
    <source>
        <dbReference type="Google" id="ProtNLM"/>
    </source>
</evidence>
<proteinExistence type="predicted"/>
<dbReference type="PROSITE" id="PS01186">
    <property type="entry name" value="EGF_2"/>
    <property type="match status" value="2"/>
</dbReference>
<dbReference type="SMART" id="SM00282">
    <property type="entry name" value="LamG"/>
    <property type="match status" value="3"/>
</dbReference>
<dbReference type="Pfam" id="PF00054">
    <property type="entry name" value="Laminin_G_1"/>
    <property type="match status" value="2"/>
</dbReference>
<dbReference type="GO" id="GO:0016020">
    <property type="term" value="C:membrane"/>
    <property type="evidence" value="ECO:0007669"/>
    <property type="project" value="UniProtKB-SubCell"/>
</dbReference>
<name>A0A7R8X1B6_9CRUS</name>
<dbReference type="SMART" id="SM00181">
    <property type="entry name" value="EGF"/>
    <property type="match status" value="4"/>
</dbReference>
<evidence type="ECO:0000313" key="8">
    <source>
        <dbReference type="EMBL" id="CAD7242159.1"/>
    </source>
</evidence>
<sequence length="971" mass="106287">MSLISCASPFLLLLLEAMEDGASTACAAANDLRGISLSLAVMLKIRKKSTCTQEKSLQEQFGAITVQHEEQSQMLQIIGRTPGGALRGNQDFLRQSEQTTLHPDGSEQTTLHPDRGEQTTLRSFHAVFRGALATRLRRLATGILGLNEVVVACIELVRSNSCVKKLHVDQTIRGLCDQKSPCEQECFNLHDGTYECDCREGYVLHVNGYSCTRSNLEARENENGVGIPEGIPPQNGINETELEDNFELEDDVKVNENAIVYEKEAEFTAHLSENLDPTALGSDRKEKGPQIPSQGQDKGVRSTTQVSALECRLDCAPGKCTWDEGRPRCLCPLGLHGDRCQTPLEVHVARFSGHSWLEYPVLRNAYETLSLTIEFLPEAWDGALLYSGEDPELDGDFFAVSIVEGFVEVRLDCGSGVGLIRSMEPVRLGRWNRLEIDRHRWDVSMRLNNGSKVVGRSKGLFSRITFREPMYVGGSPDVRKVSAAKEIGLGSGFLGCIRFIELNHRPFTFLTQPDGDARFGLDIEECFGDKCQELACLHGGKCVAPSTAPNLQGDVQCLCPLGYIGERCETPVDLEVPFFNGTSYLKYPALGSSALESLDLELTIKPSARDGLILFDGRRADADGTFLALFLRDGFLYFGFDHGDGAFFVRSEMQLETEKWHRVEASRAGRGAFLKIDDQPYLFGESPGGFSGLSLPQPLFLGGVPLHEGVPEVLPRQGFVGCVQKMVVNGKRIKILAASLSGYNVKNCEHPCTREPCTNGGTCLPENDRHSCLCPLGYGDPSCESQVSYQGANPMFFGNGYLFYGHQITHAATGSNTWLSLRFRTFADGLLLWLGDSQSLVASEFLSVSIEGGLLHLRYDLGSGEADIVANGSRVDDGHWHTVRVIRTQREGSLIVDDVSPIFTGASPGWHQKLDTQGGLHIGGVQHDGEAPMHRFKAGITGCIADLKISPDVTLHSIDDATSGVNVDLCV</sequence>
<dbReference type="SMART" id="SM00179">
    <property type="entry name" value="EGF_CA"/>
    <property type="match status" value="4"/>
</dbReference>
<dbReference type="Gene3D" id="2.10.25.10">
    <property type="entry name" value="Laminin"/>
    <property type="match status" value="3"/>
</dbReference>
<keyword evidence="2" id="KW-0245">EGF-like domain</keyword>
<keyword evidence="9" id="KW-1185">Reference proteome</keyword>
<feature type="compositionally biased region" description="Polar residues" evidence="4">
    <location>
        <begin position="291"/>
        <end position="301"/>
    </location>
</feature>
<gene>
    <name evidence="8" type="ORF">DSTB1V02_LOCUS2130</name>
</gene>
<feature type="domain" description="EGF-like" evidence="7">
    <location>
        <begin position="749"/>
        <end position="784"/>
    </location>
</feature>
<evidence type="ECO:0000313" key="9">
    <source>
        <dbReference type="Proteomes" id="UP000677054"/>
    </source>
</evidence>
<dbReference type="PANTHER" id="PTHR15036:SF85">
    <property type="entry name" value="SP2353, ISOFORM A"/>
    <property type="match status" value="1"/>
</dbReference>
<organism evidence="8">
    <name type="scientific">Darwinula stevensoni</name>
    <dbReference type="NCBI Taxonomy" id="69355"/>
    <lineage>
        <taxon>Eukaryota</taxon>
        <taxon>Metazoa</taxon>
        <taxon>Ecdysozoa</taxon>
        <taxon>Arthropoda</taxon>
        <taxon>Crustacea</taxon>
        <taxon>Oligostraca</taxon>
        <taxon>Ostracoda</taxon>
        <taxon>Podocopa</taxon>
        <taxon>Podocopida</taxon>
        <taxon>Darwinulocopina</taxon>
        <taxon>Darwinuloidea</taxon>
        <taxon>Darwinulidae</taxon>
        <taxon>Darwinula</taxon>
    </lineage>
</organism>
<protein>
    <recommendedName>
        <fullName evidence="10">Pikachurin</fullName>
    </recommendedName>
</protein>
<evidence type="ECO:0000256" key="1">
    <source>
        <dbReference type="ARBA" id="ARBA00023157"/>
    </source>
</evidence>
<dbReference type="GO" id="GO:0048513">
    <property type="term" value="P:animal organ development"/>
    <property type="evidence" value="ECO:0007669"/>
    <property type="project" value="UniProtKB-ARBA"/>
</dbReference>
<keyword evidence="5" id="KW-0732">Signal</keyword>
<evidence type="ECO:0000256" key="3">
    <source>
        <dbReference type="PROSITE-ProRule" id="PRU00122"/>
    </source>
</evidence>
<dbReference type="InterPro" id="IPR013320">
    <property type="entry name" value="ConA-like_dom_sf"/>
</dbReference>
<dbReference type="CDD" id="cd00054">
    <property type="entry name" value="EGF_CA"/>
    <property type="match status" value="1"/>
</dbReference>
<keyword evidence="1 2" id="KW-1015">Disulfide bond</keyword>
<dbReference type="PANTHER" id="PTHR15036">
    <property type="entry name" value="PIKACHURIN-LIKE PROTEIN"/>
    <property type="match status" value="1"/>
</dbReference>
<comment type="caution">
    <text evidence="2">Lacks conserved residue(s) required for the propagation of feature annotation.</text>
</comment>
<feature type="domain" description="Laminin G" evidence="6">
    <location>
        <begin position="793"/>
        <end position="970"/>
    </location>
</feature>
<reference evidence="8" key="1">
    <citation type="submission" date="2020-11" db="EMBL/GenBank/DDBJ databases">
        <authorList>
            <person name="Tran Van P."/>
        </authorList>
    </citation>
    <scope>NUCLEOTIDE SEQUENCE</scope>
</reference>
<evidence type="ECO:0000256" key="2">
    <source>
        <dbReference type="PROSITE-ProRule" id="PRU00076"/>
    </source>
</evidence>
<dbReference type="EMBL" id="CAJPEV010000225">
    <property type="protein sequence ID" value="CAG0882633.1"/>
    <property type="molecule type" value="Genomic_DNA"/>
</dbReference>
<dbReference type="CDD" id="cd00053">
    <property type="entry name" value="EGF"/>
    <property type="match status" value="1"/>
</dbReference>
<dbReference type="Proteomes" id="UP000677054">
    <property type="component" value="Unassembled WGS sequence"/>
</dbReference>
<evidence type="ECO:0000259" key="7">
    <source>
        <dbReference type="PROSITE" id="PS50026"/>
    </source>
</evidence>
<feature type="disulfide bond" evidence="2">
    <location>
        <begin position="331"/>
        <end position="340"/>
    </location>
</feature>
<feature type="disulfide bond" evidence="3">
    <location>
        <begin position="943"/>
        <end position="970"/>
    </location>
</feature>
<evidence type="ECO:0000256" key="4">
    <source>
        <dbReference type="SAM" id="MobiDB-lite"/>
    </source>
</evidence>
<dbReference type="EMBL" id="LR899742">
    <property type="protein sequence ID" value="CAD7242159.1"/>
    <property type="molecule type" value="Genomic_DNA"/>
</dbReference>
<evidence type="ECO:0000259" key="6">
    <source>
        <dbReference type="PROSITE" id="PS50025"/>
    </source>
</evidence>
<dbReference type="CDD" id="cd00110">
    <property type="entry name" value="LamG"/>
    <property type="match status" value="3"/>
</dbReference>
<accession>A0A7R8X1B6</accession>
<feature type="domain" description="EGF-like" evidence="7">
    <location>
        <begin position="527"/>
        <end position="569"/>
    </location>
</feature>
<dbReference type="InterPro" id="IPR001791">
    <property type="entry name" value="Laminin_G"/>
</dbReference>
<feature type="signal peptide" evidence="5">
    <location>
        <begin position="1"/>
        <end position="17"/>
    </location>
</feature>
<feature type="domain" description="Laminin G" evidence="6">
    <location>
        <begin position="574"/>
        <end position="752"/>
    </location>
</feature>
<dbReference type="PROSITE" id="PS50026">
    <property type="entry name" value="EGF_3"/>
    <property type="match status" value="3"/>
</dbReference>
<dbReference type="AlphaFoldDB" id="A0A7R8X1B6"/>
<dbReference type="Pfam" id="PF00008">
    <property type="entry name" value="EGF"/>
    <property type="match status" value="1"/>
</dbReference>
<dbReference type="Pfam" id="PF02210">
    <property type="entry name" value="Laminin_G_2"/>
    <property type="match status" value="1"/>
</dbReference>
<dbReference type="PROSITE" id="PS00022">
    <property type="entry name" value="EGF_1"/>
    <property type="match status" value="2"/>
</dbReference>
<feature type="domain" description="EGF-like" evidence="7">
    <location>
        <begin position="307"/>
        <end position="341"/>
    </location>
</feature>
<feature type="disulfide bond" evidence="2">
    <location>
        <begin position="559"/>
        <end position="568"/>
    </location>
</feature>
<dbReference type="SUPFAM" id="SSF57184">
    <property type="entry name" value="Growth factor receptor domain"/>
    <property type="match status" value="1"/>
</dbReference>
<dbReference type="GO" id="GO:0005509">
    <property type="term" value="F:calcium ion binding"/>
    <property type="evidence" value="ECO:0007669"/>
    <property type="project" value="InterPro"/>
</dbReference>
<dbReference type="OrthoDB" id="10014052at2759"/>
<feature type="disulfide bond" evidence="2">
    <location>
        <begin position="774"/>
        <end position="783"/>
    </location>
</feature>